<reference evidence="2" key="1">
    <citation type="submission" date="2020-10" db="EMBL/GenBank/DDBJ databases">
        <authorList>
            <person name="Gilroy R."/>
        </authorList>
    </citation>
    <scope>NUCLEOTIDE SEQUENCE</scope>
    <source>
        <strain evidence="2">ChiHjej9B8-7071</strain>
    </source>
</reference>
<feature type="non-terminal residue" evidence="2">
    <location>
        <position position="1"/>
    </location>
</feature>
<keyword evidence="1" id="KW-0812">Transmembrane</keyword>
<proteinExistence type="predicted"/>
<protein>
    <submittedName>
        <fullName evidence="2">Divergent PAP2 family protein</fullName>
    </submittedName>
</protein>
<organism evidence="2 3">
    <name type="scientific">Candidatus Avoscillospira stercoripullorum</name>
    <dbReference type="NCBI Taxonomy" id="2840709"/>
    <lineage>
        <taxon>Bacteria</taxon>
        <taxon>Bacillati</taxon>
        <taxon>Bacillota</taxon>
        <taxon>Clostridia</taxon>
        <taxon>Eubacteriales</taxon>
        <taxon>Oscillospiraceae</taxon>
        <taxon>Oscillospiraceae incertae sedis</taxon>
        <taxon>Candidatus Avoscillospira</taxon>
    </lineage>
</organism>
<evidence type="ECO:0000313" key="2">
    <source>
        <dbReference type="EMBL" id="HIR09827.1"/>
    </source>
</evidence>
<dbReference type="Proteomes" id="UP000824258">
    <property type="component" value="Unassembled WGS sequence"/>
</dbReference>
<dbReference type="InterPro" id="IPR003832">
    <property type="entry name" value="DUF212"/>
</dbReference>
<evidence type="ECO:0000313" key="3">
    <source>
        <dbReference type="Proteomes" id="UP000824258"/>
    </source>
</evidence>
<dbReference type="PANTHER" id="PTHR31446">
    <property type="entry name" value="ACID PHOSPHATASE/VANADIUM-DEPENDENT HALOPEROXIDASE-RELATED PROTEIN"/>
    <property type="match status" value="1"/>
</dbReference>
<feature type="transmembrane region" description="Helical" evidence="1">
    <location>
        <begin position="118"/>
        <end position="137"/>
    </location>
</feature>
<reference evidence="2" key="2">
    <citation type="journal article" date="2021" name="PeerJ">
        <title>Extensive microbial diversity within the chicken gut microbiome revealed by metagenomics and culture.</title>
        <authorList>
            <person name="Gilroy R."/>
            <person name="Ravi A."/>
            <person name="Getino M."/>
            <person name="Pursley I."/>
            <person name="Horton D.L."/>
            <person name="Alikhan N.F."/>
            <person name="Baker D."/>
            <person name="Gharbi K."/>
            <person name="Hall N."/>
            <person name="Watson M."/>
            <person name="Adriaenssens E.M."/>
            <person name="Foster-Nyarko E."/>
            <person name="Jarju S."/>
            <person name="Secka A."/>
            <person name="Antonio M."/>
            <person name="Oren A."/>
            <person name="Chaudhuri R.R."/>
            <person name="La Ragione R."/>
            <person name="Hildebrand F."/>
            <person name="Pallen M.J."/>
        </authorList>
    </citation>
    <scope>NUCLEOTIDE SEQUENCE</scope>
    <source>
        <strain evidence="2">ChiHjej9B8-7071</strain>
    </source>
</reference>
<evidence type="ECO:0000256" key="1">
    <source>
        <dbReference type="SAM" id="Phobius"/>
    </source>
</evidence>
<keyword evidence="1" id="KW-0472">Membrane</keyword>
<name>A0A9D1A8M8_9FIRM</name>
<dbReference type="Pfam" id="PF02681">
    <property type="entry name" value="DUF212"/>
    <property type="match status" value="1"/>
</dbReference>
<feature type="transmembrane region" description="Helical" evidence="1">
    <location>
        <begin position="6"/>
        <end position="22"/>
    </location>
</feature>
<comment type="caution">
    <text evidence="2">The sequence shown here is derived from an EMBL/GenBank/DDBJ whole genome shotgun (WGS) entry which is preliminary data.</text>
</comment>
<feature type="transmembrane region" description="Helical" evidence="1">
    <location>
        <begin position="43"/>
        <end position="74"/>
    </location>
</feature>
<dbReference type="PANTHER" id="PTHR31446:SF29">
    <property type="entry name" value="ACID PHOSPHATASE_VANADIUM-DEPENDENT HALOPEROXIDASE-RELATED PROTEIN"/>
    <property type="match status" value="1"/>
</dbReference>
<sequence length="138" mass="14551">MAAISGWLVAQILKTLLVLLLEKELRWERLFGSGGMPSSHSATACALAASAAALYGSASPAFAISAIIAFIVMYDACNVRLETGKQAVAIKELQQFFQDMGKQPLSEEKLKELVGHTLPQVLAGAILGILIGIVVAVV</sequence>
<gene>
    <name evidence="2" type="ORF">IAA70_05425</name>
</gene>
<accession>A0A9D1A8M8</accession>
<keyword evidence="1" id="KW-1133">Transmembrane helix</keyword>
<dbReference type="AlphaFoldDB" id="A0A9D1A8M8"/>
<dbReference type="EMBL" id="DVGD01000170">
    <property type="protein sequence ID" value="HIR09827.1"/>
    <property type="molecule type" value="Genomic_DNA"/>
</dbReference>